<feature type="transmembrane region" description="Helical" evidence="1">
    <location>
        <begin position="70"/>
        <end position="90"/>
    </location>
</feature>
<reference evidence="2" key="1">
    <citation type="submission" date="2023-03" db="EMBL/GenBank/DDBJ databases">
        <title>Andean soil-derived lignocellulolytic bacterial consortium as a source of novel taxa and putative plastic-active enzymes.</title>
        <authorList>
            <person name="Diaz-Garcia L."/>
            <person name="Chuvochina M."/>
            <person name="Feuerriegel G."/>
            <person name="Bunk B."/>
            <person name="Sproer C."/>
            <person name="Streit W.R."/>
            <person name="Rodriguez L.M."/>
            <person name="Overmann J."/>
            <person name="Jimenez D.J."/>
        </authorList>
    </citation>
    <scope>NUCLEOTIDE SEQUENCE</scope>
    <source>
        <strain evidence="2">MAG 2441</strain>
    </source>
</reference>
<feature type="transmembrane region" description="Helical" evidence="1">
    <location>
        <begin position="129"/>
        <end position="149"/>
    </location>
</feature>
<evidence type="ECO:0000313" key="2">
    <source>
        <dbReference type="EMBL" id="WEK56434.1"/>
    </source>
</evidence>
<dbReference type="AlphaFoldDB" id="A0AA95F0S1"/>
<gene>
    <name evidence="2" type="primary">yabQ</name>
    <name evidence="2" type="ORF">P0Y55_17360</name>
</gene>
<feature type="transmembrane region" description="Helical" evidence="1">
    <location>
        <begin position="37"/>
        <end position="58"/>
    </location>
</feature>
<accession>A0AA95F0S1</accession>
<dbReference type="InterPro" id="IPR019074">
    <property type="entry name" value="YabQ"/>
</dbReference>
<keyword evidence="1" id="KW-1133">Transmembrane helix</keyword>
<keyword evidence="1" id="KW-0812">Transmembrane</keyword>
<name>A0AA95F0S1_9BACL</name>
<organism evidence="2 3">
    <name type="scientific">Candidatus Cohnella colombiensis</name>
    <dbReference type="NCBI Taxonomy" id="3121368"/>
    <lineage>
        <taxon>Bacteria</taxon>
        <taxon>Bacillati</taxon>
        <taxon>Bacillota</taxon>
        <taxon>Bacilli</taxon>
        <taxon>Bacillales</taxon>
        <taxon>Paenibacillaceae</taxon>
        <taxon>Cohnella</taxon>
    </lineage>
</organism>
<dbReference type="Pfam" id="PF09578">
    <property type="entry name" value="Spore_YabQ"/>
    <property type="match status" value="1"/>
</dbReference>
<dbReference type="EMBL" id="CP119317">
    <property type="protein sequence ID" value="WEK56434.1"/>
    <property type="molecule type" value="Genomic_DNA"/>
</dbReference>
<evidence type="ECO:0000313" key="3">
    <source>
        <dbReference type="Proteomes" id="UP001178662"/>
    </source>
</evidence>
<dbReference type="NCBIfam" id="TIGR02893">
    <property type="entry name" value="spore_yabQ"/>
    <property type="match status" value="1"/>
</dbReference>
<keyword evidence="3" id="KW-1185">Reference proteome</keyword>
<feature type="transmembrane region" description="Helical" evidence="1">
    <location>
        <begin position="6"/>
        <end position="25"/>
    </location>
</feature>
<dbReference type="Proteomes" id="UP001178662">
    <property type="component" value="Chromosome"/>
</dbReference>
<keyword evidence="1" id="KW-0472">Membrane</keyword>
<sequence length="195" mass="22578">MASQWMTIGMMILCGLGMGTTFDVYRVASHRFHVARWLLPGFDVVYWALATFCVFNILLGSNQGEVRMYVFLGLGIGVTGYFGMFSSFVIKLSGWIIDRLKQLFYGLWKMVQVLLLKPVLWIVRIVARLLDVVFIVTAAIILWVVKLLYKPVAAIGRWSWKKLLPIRKKCQPVVRFYFQFVDKLKQIIAIFRKKS</sequence>
<protein>
    <submittedName>
        <fullName evidence="2">Spore cortex biosynthesis protein YabQ</fullName>
    </submittedName>
</protein>
<proteinExistence type="predicted"/>
<evidence type="ECO:0000256" key="1">
    <source>
        <dbReference type="SAM" id="Phobius"/>
    </source>
</evidence>